<dbReference type="SUPFAM" id="SSF48403">
    <property type="entry name" value="Ankyrin repeat"/>
    <property type="match status" value="1"/>
</dbReference>
<dbReference type="PANTHER" id="PTHR24128">
    <property type="entry name" value="HOMEOBOX PROTEIN WARIAI"/>
    <property type="match status" value="1"/>
</dbReference>
<gene>
    <name evidence="2" type="ORF">CDL15_Pgr021477</name>
</gene>
<dbReference type="AlphaFoldDB" id="A0A218XPH0"/>
<accession>A0A218XPH0</accession>
<comment type="caution">
    <text evidence="2">The sequence shown here is derived from an EMBL/GenBank/DDBJ whole genome shotgun (WGS) entry which is preliminary data.</text>
</comment>
<evidence type="ECO:0000313" key="2">
    <source>
        <dbReference type="EMBL" id="OWM86391.1"/>
    </source>
</evidence>
<dbReference type="SMART" id="SM00248">
    <property type="entry name" value="ANK"/>
    <property type="match status" value="2"/>
</dbReference>
<reference evidence="3" key="1">
    <citation type="journal article" date="2017" name="Plant J.">
        <title>The pomegranate (Punica granatum L.) genome and the genomics of punicalagin biosynthesis.</title>
        <authorList>
            <person name="Qin G."/>
            <person name="Xu C."/>
            <person name="Ming R."/>
            <person name="Tang H."/>
            <person name="Guyot R."/>
            <person name="Kramer E.M."/>
            <person name="Hu Y."/>
            <person name="Yi X."/>
            <person name="Qi Y."/>
            <person name="Xu X."/>
            <person name="Gao Z."/>
            <person name="Pan H."/>
            <person name="Jian J."/>
            <person name="Tian Y."/>
            <person name="Yue Z."/>
            <person name="Xu Y."/>
        </authorList>
    </citation>
    <scope>NUCLEOTIDE SEQUENCE [LARGE SCALE GENOMIC DNA]</scope>
    <source>
        <strain evidence="3">cv. Dabenzi</strain>
    </source>
</reference>
<dbReference type="PROSITE" id="PS50088">
    <property type="entry name" value="ANK_REPEAT"/>
    <property type="match status" value="1"/>
</dbReference>
<name>A0A218XPH0_PUNGR</name>
<dbReference type="EMBL" id="MTKT01001084">
    <property type="protein sequence ID" value="OWM86391.1"/>
    <property type="molecule type" value="Genomic_DNA"/>
</dbReference>
<sequence length="170" mass="19225">MDELNDAARRGDTGLLYELLDRDPCVLHGMDNITIIETPLHIAASVGNTLFAMEVVMLKPSFAWKLNTLGLSPMRLALHAEDVTVQLETAVHIAVKRVQLRVLFGWLLRINREDVLKWKDIDGNTVLHIATFSSQLQVVKMLVKYVENTKNCDNMTALDIYMEKRRPAPG</sequence>
<dbReference type="InterPro" id="IPR002110">
    <property type="entry name" value="Ankyrin_rpt"/>
</dbReference>
<evidence type="ECO:0000256" key="1">
    <source>
        <dbReference type="PROSITE-ProRule" id="PRU00023"/>
    </source>
</evidence>
<protein>
    <submittedName>
        <fullName evidence="2">Uncharacterized protein</fullName>
    </submittedName>
</protein>
<evidence type="ECO:0000313" key="3">
    <source>
        <dbReference type="Proteomes" id="UP000197138"/>
    </source>
</evidence>
<dbReference type="InterPro" id="IPR036770">
    <property type="entry name" value="Ankyrin_rpt-contain_sf"/>
</dbReference>
<proteinExistence type="predicted"/>
<dbReference type="Proteomes" id="UP000197138">
    <property type="component" value="Unassembled WGS sequence"/>
</dbReference>
<organism evidence="2 3">
    <name type="scientific">Punica granatum</name>
    <name type="common">Pomegranate</name>
    <dbReference type="NCBI Taxonomy" id="22663"/>
    <lineage>
        <taxon>Eukaryota</taxon>
        <taxon>Viridiplantae</taxon>
        <taxon>Streptophyta</taxon>
        <taxon>Embryophyta</taxon>
        <taxon>Tracheophyta</taxon>
        <taxon>Spermatophyta</taxon>
        <taxon>Magnoliopsida</taxon>
        <taxon>eudicotyledons</taxon>
        <taxon>Gunneridae</taxon>
        <taxon>Pentapetalae</taxon>
        <taxon>rosids</taxon>
        <taxon>malvids</taxon>
        <taxon>Myrtales</taxon>
        <taxon>Lythraceae</taxon>
        <taxon>Punica</taxon>
    </lineage>
</organism>
<dbReference type="Gene3D" id="1.25.40.20">
    <property type="entry name" value="Ankyrin repeat-containing domain"/>
    <property type="match status" value="1"/>
</dbReference>
<dbReference type="Pfam" id="PF13637">
    <property type="entry name" value="Ank_4"/>
    <property type="match status" value="1"/>
</dbReference>
<dbReference type="PANTHER" id="PTHR24128:SF24">
    <property type="entry name" value="ANKYRIN REPEAT PROTEIN"/>
    <property type="match status" value="1"/>
</dbReference>
<keyword evidence="1" id="KW-0040">ANK repeat</keyword>
<dbReference type="PROSITE" id="PS50297">
    <property type="entry name" value="ANK_REP_REGION"/>
    <property type="match status" value="1"/>
</dbReference>
<feature type="repeat" description="ANK" evidence="1">
    <location>
        <begin position="122"/>
        <end position="154"/>
    </location>
</feature>